<accession>A0ABV7T211</accession>
<organism evidence="1 2">
    <name type="scientific">Stutzerimonas tarimensis</name>
    <dbReference type="NCBI Taxonomy" id="1507735"/>
    <lineage>
        <taxon>Bacteria</taxon>
        <taxon>Pseudomonadati</taxon>
        <taxon>Pseudomonadota</taxon>
        <taxon>Gammaproteobacteria</taxon>
        <taxon>Pseudomonadales</taxon>
        <taxon>Pseudomonadaceae</taxon>
        <taxon>Stutzerimonas</taxon>
    </lineage>
</organism>
<proteinExistence type="predicted"/>
<evidence type="ECO:0000313" key="2">
    <source>
        <dbReference type="Proteomes" id="UP001595630"/>
    </source>
</evidence>
<reference evidence="2" key="1">
    <citation type="journal article" date="2019" name="Int. J. Syst. Evol. Microbiol.">
        <title>The Global Catalogue of Microorganisms (GCM) 10K type strain sequencing project: providing services to taxonomists for standard genome sequencing and annotation.</title>
        <authorList>
            <consortium name="The Broad Institute Genomics Platform"/>
            <consortium name="The Broad Institute Genome Sequencing Center for Infectious Disease"/>
            <person name="Wu L."/>
            <person name="Ma J."/>
        </authorList>
    </citation>
    <scope>NUCLEOTIDE SEQUENCE [LARGE SCALE GENOMIC DNA]</scope>
    <source>
        <strain evidence="2">KCTC 42447</strain>
    </source>
</reference>
<feature type="non-terminal residue" evidence="1">
    <location>
        <position position="1"/>
    </location>
</feature>
<gene>
    <name evidence="1" type="ORF">ACFOMF_03990</name>
</gene>
<name>A0ABV7T211_9GAMM</name>
<evidence type="ECO:0000313" key="1">
    <source>
        <dbReference type="EMBL" id="MFC3606942.1"/>
    </source>
</evidence>
<dbReference type="EMBL" id="JBHRXZ010000008">
    <property type="protein sequence ID" value="MFC3606942.1"/>
    <property type="molecule type" value="Genomic_DNA"/>
</dbReference>
<protein>
    <recommendedName>
        <fullName evidence="3">DUF637 domain-containing protein</fullName>
    </recommendedName>
</protein>
<keyword evidence="2" id="KW-1185">Reference proteome</keyword>
<dbReference type="Proteomes" id="UP001595630">
    <property type="component" value="Unassembled WGS sequence"/>
</dbReference>
<feature type="non-terminal residue" evidence="1">
    <location>
        <position position="210"/>
    </location>
</feature>
<sequence>LHWGKQGAQHPETDSSVEGGVYGALTAKLTSGEDLTLSSGGTITFEGVKDLEQESHEKSKSSFAWQSAKGKGTTDETLVQSQLIAQGELVIQAVEGLQIDVRQVNQQTVSQTIDAMVQADPNLAWLKEMESRGDVDWQRVKEVHDSFKYSSSGLGGPAAMVTAIAVAYFTAGAASAAIGNLAGAAAGSGSAMAAAGTATASAVASGAAVG</sequence>
<evidence type="ECO:0008006" key="3">
    <source>
        <dbReference type="Google" id="ProtNLM"/>
    </source>
</evidence>
<comment type="caution">
    <text evidence="1">The sequence shown here is derived from an EMBL/GenBank/DDBJ whole genome shotgun (WGS) entry which is preliminary data.</text>
</comment>